<dbReference type="EMBL" id="JBHTBY010000011">
    <property type="protein sequence ID" value="MFC7321772.1"/>
    <property type="molecule type" value="Genomic_DNA"/>
</dbReference>
<dbReference type="Proteomes" id="UP001596494">
    <property type="component" value="Unassembled WGS sequence"/>
</dbReference>
<dbReference type="InterPro" id="IPR029063">
    <property type="entry name" value="SAM-dependent_MTases_sf"/>
</dbReference>
<organism evidence="2 3">
    <name type="scientific">Halobacillus campisalis</name>
    <dbReference type="NCBI Taxonomy" id="435909"/>
    <lineage>
        <taxon>Bacteria</taxon>
        <taxon>Bacillati</taxon>
        <taxon>Bacillota</taxon>
        <taxon>Bacilli</taxon>
        <taxon>Bacillales</taxon>
        <taxon>Bacillaceae</taxon>
        <taxon>Halobacillus</taxon>
    </lineage>
</organism>
<dbReference type="EC" id="2.1.1.-" evidence="2"/>
<feature type="domain" description="Methyltransferase type 11" evidence="1">
    <location>
        <begin position="38"/>
        <end position="131"/>
    </location>
</feature>
<proteinExistence type="predicted"/>
<dbReference type="GO" id="GO:0032259">
    <property type="term" value="P:methylation"/>
    <property type="evidence" value="ECO:0007669"/>
    <property type="project" value="UniProtKB-KW"/>
</dbReference>
<dbReference type="SUPFAM" id="SSF53335">
    <property type="entry name" value="S-adenosyl-L-methionine-dependent methyltransferases"/>
    <property type="match status" value="1"/>
</dbReference>
<dbReference type="PANTHER" id="PTHR45036:SF1">
    <property type="entry name" value="METHYLTRANSFERASE LIKE 7A"/>
    <property type="match status" value="1"/>
</dbReference>
<protein>
    <submittedName>
        <fullName evidence="2">Class I SAM-dependent methyltransferase</fullName>
        <ecNumber evidence="2">2.1.1.-</ecNumber>
    </submittedName>
</protein>
<evidence type="ECO:0000259" key="1">
    <source>
        <dbReference type="Pfam" id="PF08241"/>
    </source>
</evidence>
<dbReference type="Pfam" id="PF08241">
    <property type="entry name" value="Methyltransf_11"/>
    <property type="match status" value="1"/>
</dbReference>
<dbReference type="Gene3D" id="3.40.50.150">
    <property type="entry name" value="Vaccinia Virus protein VP39"/>
    <property type="match status" value="1"/>
</dbReference>
<dbReference type="RefSeq" id="WP_289216515.1">
    <property type="nucleotide sequence ID" value="NZ_JAPVRC010000007.1"/>
</dbReference>
<accession>A0ABW2K6J2</accession>
<dbReference type="InterPro" id="IPR052356">
    <property type="entry name" value="Thiol_S-MT"/>
</dbReference>
<dbReference type="InterPro" id="IPR013216">
    <property type="entry name" value="Methyltransf_11"/>
</dbReference>
<comment type="caution">
    <text evidence="2">The sequence shown here is derived from an EMBL/GenBank/DDBJ whole genome shotgun (WGS) entry which is preliminary data.</text>
</comment>
<evidence type="ECO:0000313" key="2">
    <source>
        <dbReference type="EMBL" id="MFC7321772.1"/>
    </source>
</evidence>
<name>A0ABW2K6J2_9BACI</name>
<dbReference type="GO" id="GO:0008168">
    <property type="term" value="F:methyltransferase activity"/>
    <property type="evidence" value="ECO:0007669"/>
    <property type="project" value="UniProtKB-KW"/>
</dbReference>
<keyword evidence="2" id="KW-0808">Transferase</keyword>
<dbReference type="PANTHER" id="PTHR45036">
    <property type="entry name" value="METHYLTRANSFERASE LIKE 7B"/>
    <property type="match status" value="1"/>
</dbReference>
<dbReference type="CDD" id="cd02440">
    <property type="entry name" value="AdoMet_MTases"/>
    <property type="match status" value="1"/>
</dbReference>
<evidence type="ECO:0000313" key="3">
    <source>
        <dbReference type="Proteomes" id="UP001596494"/>
    </source>
</evidence>
<gene>
    <name evidence="2" type="ORF">ACFQMN_12870</name>
</gene>
<keyword evidence="2" id="KW-0489">Methyltransferase</keyword>
<keyword evidence="3" id="KW-1185">Reference proteome</keyword>
<reference evidence="3" key="1">
    <citation type="journal article" date="2019" name="Int. J. Syst. Evol. Microbiol.">
        <title>The Global Catalogue of Microorganisms (GCM) 10K type strain sequencing project: providing services to taxonomists for standard genome sequencing and annotation.</title>
        <authorList>
            <consortium name="The Broad Institute Genomics Platform"/>
            <consortium name="The Broad Institute Genome Sequencing Center for Infectious Disease"/>
            <person name="Wu L."/>
            <person name="Ma J."/>
        </authorList>
    </citation>
    <scope>NUCLEOTIDE SEQUENCE [LARGE SCALE GENOMIC DNA]</scope>
    <source>
        <strain evidence="3">CCUG 73951</strain>
    </source>
</reference>
<sequence>MTGRVFPFIYDAAMKPIEEKRFHRIREELVTLAEGRVLELGAGTGLNFPYYKDVHSVDAIDPNSGMINHAFKNAMKSNVTIRFHEAGAETLPFKDDSFDSIVGTLVFCTIPEPDRAIKELKRVSRPGAKILLFEHVRTDPQWVARTQDFLTPLWKQVCDGCHLNRDTLELFKQAGVDIDTVKSFYNGLFLQITASINK</sequence>